<accession>A0AAQ3QY51</accession>
<dbReference type="EMBL" id="CP136920">
    <property type="protein sequence ID" value="WOO43470.1"/>
    <property type="molecule type" value="Genomic_DNA"/>
</dbReference>
<feature type="transmembrane region" description="Helical" evidence="1">
    <location>
        <begin position="57"/>
        <end position="75"/>
    </location>
</feature>
<dbReference type="KEGG" id="puo:RZN69_10250"/>
<evidence type="ECO:0000256" key="1">
    <source>
        <dbReference type="SAM" id="Phobius"/>
    </source>
</evidence>
<name>A0AAQ3QY51_9BACT</name>
<proteinExistence type="predicted"/>
<dbReference type="Proteomes" id="UP001304300">
    <property type="component" value="Chromosome"/>
</dbReference>
<keyword evidence="1" id="KW-1133">Transmembrane helix</keyword>
<dbReference type="AlphaFoldDB" id="A0AAQ3QY51"/>
<keyword evidence="1" id="KW-0812">Transmembrane</keyword>
<organism evidence="2 3">
    <name type="scientific">Rubellicoccus peritrichatus</name>
    <dbReference type="NCBI Taxonomy" id="3080537"/>
    <lineage>
        <taxon>Bacteria</taxon>
        <taxon>Pseudomonadati</taxon>
        <taxon>Verrucomicrobiota</taxon>
        <taxon>Opitutia</taxon>
        <taxon>Puniceicoccales</taxon>
        <taxon>Cerasicoccaceae</taxon>
        <taxon>Rubellicoccus</taxon>
    </lineage>
</organism>
<dbReference type="RefSeq" id="WP_317836027.1">
    <property type="nucleotide sequence ID" value="NZ_CP136920.1"/>
</dbReference>
<protein>
    <submittedName>
        <fullName evidence="2">Uncharacterized protein</fullName>
    </submittedName>
</protein>
<keyword evidence="3" id="KW-1185">Reference proteome</keyword>
<evidence type="ECO:0000313" key="2">
    <source>
        <dbReference type="EMBL" id="WOO43470.1"/>
    </source>
</evidence>
<reference evidence="2 3" key="1">
    <citation type="submission" date="2023-10" db="EMBL/GenBank/DDBJ databases">
        <title>Rubellicoccus peritrichatus gen. nov., sp. nov., isolated from an algae of coral reef tank.</title>
        <authorList>
            <person name="Luo J."/>
        </authorList>
    </citation>
    <scope>NUCLEOTIDE SEQUENCE [LARGE SCALE GENOMIC DNA]</scope>
    <source>
        <strain evidence="2 3">CR14</strain>
    </source>
</reference>
<evidence type="ECO:0000313" key="3">
    <source>
        <dbReference type="Proteomes" id="UP001304300"/>
    </source>
</evidence>
<gene>
    <name evidence="2" type="ORF">RZN69_10250</name>
</gene>
<sequence>MLKKFYRWLYHRRQARAAKQRLSGKPRITPKWHRFSYTVFQQAKFGKYDLPEIRARWALIFVGVPLSIIALWFVWQSIQALGMFQP</sequence>
<keyword evidence="1" id="KW-0472">Membrane</keyword>